<proteinExistence type="predicted"/>
<protein>
    <submittedName>
        <fullName evidence="1">RecA protein</fullName>
    </submittedName>
</protein>
<dbReference type="GeneID" id="65132078"/>
<accession>A0A7M1RTY0</accession>
<dbReference type="RefSeq" id="YP_010113547.1">
    <property type="nucleotide sequence ID" value="NC_055904.1"/>
</dbReference>
<dbReference type="KEGG" id="vg:65132078"/>
<organism evidence="1 2">
    <name type="scientific">uncultured phage cr273_1</name>
    <dbReference type="NCBI Taxonomy" id="2772095"/>
    <lineage>
        <taxon>Viruses</taxon>
        <taxon>Duplodnaviria</taxon>
        <taxon>Heunggongvirae</taxon>
        <taxon>Uroviricota</taxon>
        <taxon>Caudoviricetes</taxon>
        <taxon>Crassvirales</taxon>
        <taxon>Suoliviridae</taxon>
        <taxon>Oafivirinae</taxon>
        <taxon>Buhlduvirus</taxon>
        <taxon>Buhlduvirus animalis</taxon>
    </lineage>
</organism>
<evidence type="ECO:0000313" key="2">
    <source>
        <dbReference type="Proteomes" id="UP000593824"/>
    </source>
</evidence>
<dbReference type="Proteomes" id="UP000593824">
    <property type="component" value="Segment"/>
</dbReference>
<sequence length="250" mass="27694">MSTLVLPTKKVPATSTNPQYLVLYGLPKTGKTSAVAQIENNLIIDLEGGSKFIDALAVQARTIADLGEIAQAIRAKNEEVGHKFYKHITIDNATRLEDICMSYACTLYRSTELGKNWKGTDVTTLPRGAGYKYLRDAVKKVIDMFKELCDQFILIGHVKDSITEKDGQEVNAKEIDLVGKLGRIICGLADAVGYMYRKGNETHISFKNSDEETIMQARAKHIAGKDIVIATGNEDGSITTYWDRVYKPEV</sequence>
<keyword evidence="2" id="KW-1185">Reference proteome</keyword>
<dbReference type="Pfam" id="PF13479">
    <property type="entry name" value="AAA_24"/>
    <property type="match status" value="1"/>
</dbReference>
<evidence type="ECO:0000313" key="1">
    <source>
        <dbReference type="EMBL" id="QOR57907.1"/>
    </source>
</evidence>
<name>A0A7M1RTY0_9CAUD</name>
<reference evidence="1 2" key="1">
    <citation type="submission" date="2020-07" db="EMBL/GenBank/DDBJ databases">
        <title>Taxonomic proposal: Crassvirales, a new order of highly abundant and diverse bacterial viruses.</title>
        <authorList>
            <person name="Shkoporov A.N."/>
            <person name="Stockdale S.R."/>
            <person name="Guerin E."/>
            <person name="Ross R.P."/>
            <person name="Hill C."/>
        </authorList>
    </citation>
    <scope>NUCLEOTIDE SEQUENCE [LARGE SCALE GENOMIC DNA]</scope>
</reference>
<dbReference type="EMBL" id="MT774411">
    <property type="protein sequence ID" value="QOR57907.1"/>
    <property type="molecule type" value="Genomic_DNA"/>
</dbReference>